<accession>A0A5C0AZA4</accession>
<dbReference type="InterPro" id="IPR049453">
    <property type="entry name" value="Memb_transporter_dom"/>
</dbReference>
<evidence type="ECO:0000313" key="10">
    <source>
        <dbReference type="EMBL" id="QEI07016.1"/>
    </source>
</evidence>
<evidence type="ECO:0000256" key="2">
    <source>
        <dbReference type="ARBA" id="ARBA00022475"/>
    </source>
</evidence>
<evidence type="ECO:0000256" key="1">
    <source>
        <dbReference type="ARBA" id="ARBA00004651"/>
    </source>
</evidence>
<name>A0A5C0AZA4_9BURK</name>
<dbReference type="Proteomes" id="UP000325161">
    <property type="component" value="Chromosome"/>
</dbReference>
<comment type="similarity">
    <text evidence="6">Belongs to the YccS/YhfK family.</text>
</comment>
<feature type="transmembrane region" description="Helical" evidence="7">
    <location>
        <begin position="502"/>
        <end position="530"/>
    </location>
</feature>
<feature type="domain" description="Integral membrane protein YccS N-terminal" evidence="8">
    <location>
        <begin position="117"/>
        <end position="397"/>
    </location>
</feature>
<feature type="transmembrane region" description="Helical" evidence="7">
    <location>
        <begin position="135"/>
        <end position="153"/>
    </location>
</feature>
<dbReference type="Pfam" id="PF12805">
    <property type="entry name" value="FUSC-like"/>
    <property type="match status" value="1"/>
</dbReference>
<dbReference type="GO" id="GO:0005886">
    <property type="term" value="C:plasma membrane"/>
    <property type="evidence" value="ECO:0007669"/>
    <property type="project" value="UniProtKB-SubCell"/>
</dbReference>
<evidence type="ECO:0000256" key="7">
    <source>
        <dbReference type="SAM" id="Phobius"/>
    </source>
</evidence>
<feature type="transmembrane region" description="Helical" evidence="7">
    <location>
        <begin position="183"/>
        <end position="203"/>
    </location>
</feature>
<evidence type="ECO:0000259" key="8">
    <source>
        <dbReference type="Pfam" id="PF12805"/>
    </source>
</evidence>
<feature type="transmembrane region" description="Helical" evidence="7">
    <location>
        <begin position="536"/>
        <end position="558"/>
    </location>
</feature>
<dbReference type="InterPro" id="IPR032692">
    <property type="entry name" value="YccS_N"/>
</dbReference>
<evidence type="ECO:0000256" key="3">
    <source>
        <dbReference type="ARBA" id="ARBA00022692"/>
    </source>
</evidence>
<evidence type="ECO:0000256" key="4">
    <source>
        <dbReference type="ARBA" id="ARBA00022989"/>
    </source>
</evidence>
<organism evidence="10 11">
    <name type="scientific">Pigmentiphaga aceris</name>
    <dbReference type="NCBI Taxonomy" id="1940612"/>
    <lineage>
        <taxon>Bacteria</taxon>
        <taxon>Pseudomonadati</taxon>
        <taxon>Pseudomonadota</taxon>
        <taxon>Betaproteobacteria</taxon>
        <taxon>Burkholderiales</taxon>
        <taxon>Alcaligenaceae</taxon>
        <taxon>Pigmentiphaga</taxon>
    </lineage>
</organism>
<evidence type="ECO:0000313" key="11">
    <source>
        <dbReference type="Proteomes" id="UP000325161"/>
    </source>
</evidence>
<feature type="transmembrane region" description="Helical" evidence="7">
    <location>
        <begin position="446"/>
        <end position="465"/>
    </location>
</feature>
<feature type="transmembrane region" description="Helical" evidence="7">
    <location>
        <begin position="570"/>
        <end position="590"/>
    </location>
</feature>
<reference evidence="10 11" key="1">
    <citation type="submission" date="2019-08" db="EMBL/GenBank/DDBJ databases">
        <title>Amphibian skin-associated Pigmentiphaga: genome sequence and occurrence across geography and hosts.</title>
        <authorList>
            <person name="Bletz M.C."/>
            <person name="Bunk B."/>
            <person name="Sproeer C."/>
            <person name="Biwer P."/>
            <person name="Reiter S."/>
            <person name="Rabemananjara F.C.E."/>
            <person name="Schulz S."/>
            <person name="Overmann J."/>
            <person name="Vences M."/>
        </authorList>
    </citation>
    <scope>NUCLEOTIDE SEQUENCE [LARGE SCALE GENOMIC DNA]</scope>
    <source>
        <strain evidence="10 11">Mada1488</strain>
    </source>
</reference>
<keyword evidence="5 7" id="KW-0472">Membrane</keyword>
<keyword evidence="3 7" id="KW-0812">Transmembrane</keyword>
<feature type="domain" description="Integral membrane bound transporter" evidence="9">
    <location>
        <begin position="463"/>
        <end position="583"/>
    </location>
</feature>
<evidence type="ECO:0000256" key="5">
    <source>
        <dbReference type="ARBA" id="ARBA00023136"/>
    </source>
</evidence>
<gene>
    <name evidence="10" type="ORF">FXN63_15095</name>
</gene>
<feature type="transmembrane region" description="Helical" evidence="7">
    <location>
        <begin position="471"/>
        <end position="490"/>
    </location>
</feature>
<dbReference type="EMBL" id="CP043046">
    <property type="protein sequence ID" value="QEI07016.1"/>
    <property type="molecule type" value="Genomic_DNA"/>
</dbReference>
<feature type="transmembrane region" description="Helical" evidence="7">
    <location>
        <begin position="71"/>
        <end position="100"/>
    </location>
</feature>
<feature type="transmembrane region" description="Helical" evidence="7">
    <location>
        <begin position="160"/>
        <end position="177"/>
    </location>
</feature>
<keyword evidence="2" id="KW-1003">Cell membrane</keyword>
<proteinExistence type="inferred from homology"/>
<dbReference type="OrthoDB" id="8670769at2"/>
<protein>
    <submittedName>
        <fullName evidence="10">FUSC family protein</fullName>
    </submittedName>
</protein>
<dbReference type="AlphaFoldDB" id="A0A5C0AZA4"/>
<keyword evidence="4 7" id="KW-1133">Transmembrane helix</keyword>
<dbReference type="Pfam" id="PF13515">
    <property type="entry name" value="FUSC_2"/>
    <property type="match status" value="1"/>
</dbReference>
<dbReference type="PANTHER" id="PTHR30509:SF9">
    <property type="entry name" value="MULTIDRUG RESISTANCE PROTEIN MDTO"/>
    <property type="match status" value="1"/>
</dbReference>
<sequence>MCRGVTPCCRPPWCPHCVSTPVHDHKHTASRRLGHSPNGRSKLMDYTPLTIRKFIYSGHFYSGLRRAIGGLLPALVLVGIFDLPLYGLTASFGALCVSIADQPGPLRHRTNELFGCALLSCLVVGITALATSYGWLLWIAVIGQCILFSLFTAFGRQAGLIGFACLIIMTLTMHTQIPPNEAGQHALLTLAGGLWYAAFALTISHFQWHREERQAIALCMFTTADYLEAKSRFYDARLDIDECYRNLIERQAAVVEQQQAARNVVLRGLPRASANADDARRVMLFNLFISVIDLHETVVAVHTDYGLLRRSFQDSDVLIFMRDLVRKASKEVEDIGLALTQNRPSRQEISTKAELRALEYEIELLKSRDFPNTDPDAYAALISTFRRLRNSLRIIDRLHANTDPKKATTALLDVKASFERFLSHETVTAGLLWSNLRLSSPNMRHALRVALAAAIVMTMAGTILEKHHLEHAYWILLTALIILKPGFSLSKQRNVQRLVGTLVGCVITIGILLSVHSPLALLGIMVVSSIMANSLAILNFFGSSVFTTAFALIGLHFLSPGWLSLTGERALDTVLGSAIAFLCSYFLPYWEFRQMRKLLAAAITANRNYLERAVNTFRGLAPDAKPSPSQDLEYRLARSQVHTAYANFASAFYRMMQEPRSKQVAVAELNNLLIQTHVFASQVTAIAPLLSAVPATSPKLEAALSSILDNLRAAEAGAPASPIRSFDALEADKEVSRTDDTTADNPAVRHELQQLGFQLKLLARSAELIRQDASAARLPG</sequence>
<evidence type="ECO:0000259" key="9">
    <source>
        <dbReference type="Pfam" id="PF13515"/>
    </source>
</evidence>
<evidence type="ECO:0000256" key="6">
    <source>
        <dbReference type="ARBA" id="ARBA00043993"/>
    </source>
</evidence>
<keyword evidence="11" id="KW-1185">Reference proteome</keyword>
<dbReference type="PANTHER" id="PTHR30509">
    <property type="entry name" value="P-HYDROXYBENZOIC ACID EFFLUX PUMP SUBUNIT-RELATED"/>
    <property type="match status" value="1"/>
</dbReference>
<dbReference type="KEGG" id="pacr:FXN63_15095"/>
<comment type="subcellular location">
    <subcellularLocation>
        <location evidence="1">Cell membrane</location>
        <topology evidence="1">Multi-pass membrane protein</topology>
    </subcellularLocation>
</comment>